<dbReference type="Pfam" id="PF03720">
    <property type="entry name" value="UDPG_MGDP_dh_C"/>
    <property type="match status" value="1"/>
</dbReference>
<dbReference type="SUPFAM" id="SSF48179">
    <property type="entry name" value="6-phosphogluconate dehydrogenase C-terminal domain-like"/>
    <property type="match status" value="1"/>
</dbReference>
<dbReference type="PANTHER" id="PTHR43491">
    <property type="entry name" value="UDP-N-ACETYL-D-MANNOSAMINE DEHYDROGENASE"/>
    <property type="match status" value="1"/>
</dbReference>
<dbReference type="InterPro" id="IPR014026">
    <property type="entry name" value="UDP-Glc/GDP-Man_DH_dimer"/>
</dbReference>
<organism evidence="5 6">
    <name type="scientific">Sulfobacillus benefaciens</name>
    <dbReference type="NCBI Taxonomy" id="453960"/>
    <lineage>
        <taxon>Bacteria</taxon>
        <taxon>Bacillati</taxon>
        <taxon>Bacillota</taxon>
        <taxon>Clostridia</taxon>
        <taxon>Eubacteriales</taxon>
        <taxon>Clostridiales Family XVII. Incertae Sedis</taxon>
        <taxon>Sulfobacillus</taxon>
    </lineage>
</organism>
<dbReference type="NCBIfam" id="TIGR03026">
    <property type="entry name" value="NDP-sugDHase"/>
    <property type="match status" value="1"/>
</dbReference>
<dbReference type="InterPro" id="IPR001732">
    <property type="entry name" value="UDP-Glc/GDP-Man_DH_N"/>
</dbReference>
<dbReference type="InterPro" id="IPR017476">
    <property type="entry name" value="UDP-Glc/GDP-Man"/>
</dbReference>
<dbReference type="Pfam" id="PF00984">
    <property type="entry name" value="UDPG_MGDP_dh"/>
    <property type="match status" value="1"/>
</dbReference>
<feature type="domain" description="UDP-glucose/GDP-mannose dehydrogenase C-terminal" evidence="4">
    <location>
        <begin position="348"/>
        <end position="446"/>
    </location>
</feature>
<comment type="similarity">
    <text evidence="3">Belongs to the UDP-glucose/GDP-mannose dehydrogenase family.</text>
</comment>
<keyword evidence="1" id="KW-0560">Oxidoreductase</keyword>
<reference evidence="5 6" key="1">
    <citation type="journal article" date="2014" name="BMC Genomics">
        <title>Comparison of environmental and isolate Sulfobacillus genomes reveals diverse carbon, sulfur, nitrogen, and hydrogen metabolisms.</title>
        <authorList>
            <person name="Justice N.B."/>
            <person name="Norman A."/>
            <person name="Brown C.T."/>
            <person name="Singh A."/>
            <person name="Thomas B.C."/>
            <person name="Banfield J.F."/>
        </authorList>
    </citation>
    <scope>NUCLEOTIDE SEQUENCE [LARGE SCALE GENOMIC DNA]</scope>
    <source>
        <strain evidence="5">AMDSBA4</strain>
    </source>
</reference>
<evidence type="ECO:0000256" key="2">
    <source>
        <dbReference type="ARBA" id="ARBA00023027"/>
    </source>
</evidence>
<dbReference type="Gene3D" id="3.40.50.720">
    <property type="entry name" value="NAD(P)-binding Rossmann-like Domain"/>
    <property type="match status" value="2"/>
</dbReference>
<dbReference type="InterPro" id="IPR028359">
    <property type="entry name" value="UDP_ManNAc/GlcNAc_DH"/>
</dbReference>
<dbReference type="GO" id="GO:0016628">
    <property type="term" value="F:oxidoreductase activity, acting on the CH-CH group of donors, NAD or NADP as acceptor"/>
    <property type="evidence" value="ECO:0007669"/>
    <property type="project" value="InterPro"/>
</dbReference>
<accession>A0A2T2X9C7</accession>
<evidence type="ECO:0000313" key="6">
    <source>
        <dbReference type="Proteomes" id="UP000242972"/>
    </source>
</evidence>
<dbReference type="InterPro" id="IPR008927">
    <property type="entry name" value="6-PGluconate_DH-like_C_sf"/>
</dbReference>
<evidence type="ECO:0000313" key="5">
    <source>
        <dbReference type="EMBL" id="PSR31079.1"/>
    </source>
</evidence>
<sequence>MGTSVKGDAFVSATDLQTDFFLQLMERINRRQALVAVVGLGYVGLPLAVEHGLAGFSVVGLDDNPVKVRNINQGINYISDVKDQDLKQLVDSGRLRATRDYHELTQADVITICVPTPLTVNKEPDLSYILSVADKIRGIMRPGQLVVLESTTYPGTTEEVLEPVLETSGLVVGTEFFLAFSPERVNPSDPVFKTRNTPKLVGGVTSRCLEAARALYAQSITDVVPVSSPRVAELSKVFENTYRAVNIALVNELALLCDRMQLNVWEVLEAAGTKPFGIQIFQPGPGVGGHCIPLDPFYLSWKAREYDFSTRFIELAGEINLRMPYFVLDKITRALNEQEKSLKGARVLLLGVAYKKDINDERESPALKVFELLEEAKAQVTYYDPFVPRVKPHTFFSREIRSVALTEEILAAQDCVVVTTDHSTIDYQWVVNHSRLVVDSRNATKQVTQHRERIVLL</sequence>
<proteinExistence type="inferred from homology"/>
<dbReference type="SUPFAM" id="SSF52413">
    <property type="entry name" value="UDP-glucose/GDP-mannose dehydrogenase C-terminal domain"/>
    <property type="match status" value="1"/>
</dbReference>
<dbReference type="GO" id="GO:0000271">
    <property type="term" value="P:polysaccharide biosynthetic process"/>
    <property type="evidence" value="ECO:0007669"/>
    <property type="project" value="InterPro"/>
</dbReference>
<dbReference type="EMBL" id="PXYW01000068">
    <property type="protein sequence ID" value="PSR31079.1"/>
    <property type="molecule type" value="Genomic_DNA"/>
</dbReference>
<name>A0A2T2X9C7_9FIRM</name>
<dbReference type="PANTHER" id="PTHR43491:SF1">
    <property type="entry name" value="UDP-N-ACETYL-D-MANNOSAMINE DEHYDROGENASE"/>
    <property type="match status" value="1"/>
</dbReference>
<keyword evidence="2" id="KW-0520">NAD</keyword>
<evidence type="ECO:0000259" key="4">
    <source>
        <dbReference type="SMART" id="SM00984"/>
    </source>
</evidence>
<gene>
    <name evidence="5" type="ORF">C7B46_17210</name>
</gene>
<dbReference type="InterPro" id="IPR014027">
    <property type="entry name" value="UDP-Glc/GDP-Man_DH_C"/>
</dbReference>
<dbReference type="SUPFAM" id="SSF51735">
    <property type="entry name" value="NAD(P)-binding Rossmann-fold domains"/>
    <property type="match status" value="1"/>
</dbReference>
<dbReference type="SMART" id="SM00984">
    <property type="entry name" value="UDPG_MGDP_dh_C"/>
    <property type="match status" value="1"/>
</dbReference>
<evidence type="ECO:0000256" key="1">
    <source>
        <dbReference type="ARBA" id="ARBA00023002"/>
    </source>
</evidence>
<dbReference type="InterPro" id="IPR036220">
    <property type="entry name" value="UDP-Glc/GDP-Man_DH_C_sf"/>
</dbReference>
<comment type="caution">
    <text evidence="5">The sequence shown here is derived from an EMBL/GenBank/DDBJ whole genome shotgun (WGS) entry which is preliminary data.</text>
</comment>
<protein>
    <submittedName>
        <fullName evidence="5">UDP-N-acetyl-D-glucosamine dehydrogenase</fullName>
    </submittedName>
</protein>
<dbReference type="Pfam" id="PF03721">
    <property type="entry name" value="UDPG_MGDP_dh_N"/>
    <property type="match status" value="1"/>
</dbReference>
<evidence type="ECO:0000256" key="3">
    <source>
        <dbReference type="PIRNR" id="PIRNR000124"/>
    </source>
</evidence>
<dbReference type="PIRSF" id="PIRSF500136">
    <property type="entry name" value="UDP_ManNAc_DH"/>
    <property type="match status" value="1"/>
</dbReference>
<dbReference type="InterPro" id="IPR036291">
    <property type="entry name" value="NAD(P)-bd_dom_sf"/>
</dbReference>
<dbReference type="GO" id="GO:0016616">
    <property type="term" value="F:oxidoreductase activity, acting on the CH-OH group of donors, NAD or NADP as acceptor"/>
    <property type="evidence" value="ECO:0007669"/>
    <property type="project" value="InterPro"/>
</dbReference>
<dbReference type="GO" id="GO:0051287">
    <property type="term" value="F:NAD binding"/>
    <property type="evidence" value="ECO:0007669"/>
    <property type="project" value="InterPro"/>
</dbReference>
<dbReference type="AlphaFoldDB" id="A0A2T2X9C7"/>
<dbReference type="Proteomes" id="UP000242972">
    <property type="component" value="Unassembled WGS sequence"/>
</dbReference>
<dbReference type="PIRSF" id="PIRSF000124">
    <property type="entry name" value="UDPglc_GDPman_dh"/>
    <property type="match status" value="1"/>
</dbReference>